<dbReference type="AlphaFoldDB" id="A0A2H0NDK0"/>
<dbReference type="GO" id="GO:0000160">
    <property type="term" value="P:phosphorelay signal transduction system"/>
    <property type="evidence" value="ECO:0007669"/>
    <property type="project" value="UniProtKB-KW"/>
</dbReference>
<name>A0A2H0NDK0_9BACT</name>
<protein>
    <submittedName>
        <fullName evidence="5">Response regulator</fullName>
    </submittedName>
</protein>
<dbReference type="InterPro" id="IPR050595">
    <property type="entry name" value="Bact_response_regulator"/>
</dbReference>
<feature type="modified residue" description="4-aspartylphosphate" evidence="3">
    <location>
        <position position="58"/>
    </location>
</feature>
<sequence length="146" mass="16298">MSEEEKKAKILFIDDDNFLRKVYKSELSEHNYEVVLAANGDEGLAKANTEDPDLIILDMIMPKKNGFEVLIELQGNAKTKNIPVIILSNLGQDDDVKKGLDLGAVDYLVKDNITLVDIVNKVSQYLNSKTKSKKARNNGVESFPKT</sequence>
<dbReference type="Pfam" id="PF00072">
    <property type="entry name" value="Response_reg"/>
    <property type="match status" value="1"/>
</dbReference>
<dbReference type="SUPFAM" id="SSF52172">
    <property type="entry name" value="CheY-like"/>
    <property type="match status" value="1"/>
</dbReference>
<gene>
    <name evidence="5" type="ORF">COV55_00850</name>
</gene>
<dbReference type="SMART" id="SM00448">
    <property type="entry name" value="REC"/>
    <property type="match status" value="1"/>
</dbReference>
<evidence type="ECO:0000259" key="4">
    <source>
        <dbReference type="PROSITE" id="PS50110"/>
    </source>
</evidence>
<organism evidence="5 6">
    <name type="scientific">Candidatus Komeilibacteria bacterium CG11_big_fil_rev_8_21_14_0_20_36_20</name>
    <dbReference type="NCBI Taxonomy" id="1974477"/>
    <lineage>
        <taxon>Bacteria</taxon>
        <taxon>Candidatus Komeiliibacteriota</taxon>
    </lineage>
</organism>
<evidence type="ECO:0000313" key="6">
    <source>
        <dbReference type="Proteomes" id="UP000230564"/>
    </source>
</evidence>
<feature type="domain" description="Response regulatory" evidence="4">
    <location>
        <begin position="9"/>
        <end position="125"/>
    </location>
</feature>
<dbReference type="CDD" id="cd17574">
    <property type="entry name" value="REC_OmpR"/>
    <property type="match status" value="1"/>
</dbReference>
<comment type="caution">
    <text evidence="5">The sequence shown here is derived from an EMBL/GenBank/DDBJ whole genome shotgun (WGS) entry which is preliminary data.</text>
</comment>
<dbReference type="PANTHER" id="PTHR44591">
    <property type="entry name" value="STRESS RESPONSE REGULATOR PROTEIN 1"/>
    <property type="match status" value="1"/>
</dbReference>
<keyword evidence="2" id="KW-0902">Two-component regulatory system</keyword>
<dbReference type="Proteomes" id="UP000230564">
    <property type="component" value="Unassembled WGS sequence"/>
</dbReference>
<dbReference type="PROSITE" id="PS50110">
    <property type="entry name" value="RESPONSE_REGULATORY"/>
    <property type="match status" value="1"/>
</dbReference>
<proteinExistence type="predicted"/>
<dbReference type="PANTHER" id="PTHR44591:SF14">
    <property type="entry name" value="PROTEIN PILG"/>
    <property type="match status" value="1"/>
</dbReference>
<dbReference type="InterPro" id="IPR001789">
    <property type="entry name" value="Sig_transdc_resp-reg_receiver"/>
</dbReference>
<accession>A0A2H0NDK0</accession>
<evidence type="ECO:0000256" key="2">
    <source>
        <dbReference type="ARBA" id="ARBA00023012"/>
    </source>
</evidence>
<evidence type="ECO:0000256" key="3">
    <source>
        <dbReference type="PROSITE-ProRule" id="PRU00169"/>
    </source>
</evidence>
<evidence type="ECO:0000256" key="1">
    <source>
        <dbReference type="ARBA" id="ARBA00022553"/>
    </source>
</evidence>
<evidence type="ECO:0000313" key="5">
    <source>
        <dbReference type="EMBL" id="PIR06957.1"/>
    </source>
</evidence>
<dbReference type="InterPro" id="IPR011006">
    <property type="entry name" value="CheY-like_superfamily"/>
</dbReference>
<reference evidence="5 6" key="1">
    <citation type="submission" date="2017-09" db="EMBL/GenBank/DDBJ databases">
        <title>Depth-based differentiation of microbial function through sediment-hosted aquifers and enrichment of novel symbionts in the deep terrestrial subsurface.</title>
        <authorList>
            <person name="Probst A.J."/>
            <person name="Ladd B."/>
            <person name="Jarett J.K."/>
            <person name="Geller-Mcgrath D.E."/>
            <person name="Sieber C.M."/>
            <person name="Emerson J.B."/>
            <person name="Anantharaman K."/>
            <person name="Thomas B.C."/>
            <person name="Malmstrom R."/>
            <person name="Stieglmeier M."/>
            <person name="Klingl A."/>
            <person name="Woyke T."/>
            <person name="Ryan C.M."/>
            <person name="Banfield J.F."/>
        </authorList>
    </citation>
    <scope>NUCLEOTIDE SEQUENCE [LARGE SCALE GENOMIC DNA]</scope>
    <source>
        <strain evidence="5">CG11_big_fil_rev_8_21_14_0_20_36_20</strain>
    </source>
</reference>
<dbReference type="EMBL" id="PCWQ01000007">
    <property type="protein sequence ID" value="PIR06957.1"/>
    <property type="molecule type" value="Genomic_DNA"/>
</dbReference>
<keyword evidence="1 3" id="KW-0597">Phosphoprotein</keyword>
<dbReference type="Gene3D" id="3.40.50.2300">
    <property type="match status" value="1"/>
</dbReference>